<dbReference type="Pfam" id="PF02775">
    <property type="entry name" value="TPP_enzyme_C"/>
    <property type="match status" value="1"/>
</dbReference>
<reference evidence="3" key="1">
    <citation type="journal article" date="2016" name="Environ. Microbiol.">
        <title>Genomic resolution of a cold subsurface aquifer community provides metabolic insights for novel microbes adapted to high CO concentrations.</title>
        <authorList>
            <person name="Probst A.J."/>
            <person name="Castelle C.J."/>
            <person name="Singh A."/>
            <person name="Brown C.T."/>
            <person name="Anantharaman K."/>
            <person name="Sharon I."/>
            <person name="Hug L.A."/>
            <person name="Burstein D."/>
            <person name="Emerson J.B."/>
            <person name="Thomas B.C."/>
            <person name="Banfield J.F."/>
        </authorList>
    </citation>
    <scope>NUCLEOTIDE SEQUENCE [LARGE SCALE GENOMIC DNA]</scope>
    <source>
        <strain evidence="3">CG2_30_54_11</strain>
    </source>
</reference>
<proteinExistence type="predicted"/>
<dbReference type="EMBL" id="MNZT01000126">
    <property type="protein sequence ID" value="OIP94578.1"/>
    <property type="molecule type" value="Genomic_DNA"/>
</dbReference>
<name>A0A1J5IJI7_9BACT</name>
<dbReference type="GO" id="GO:0030976">
    <property type="term" value="F:thiamine pyrophosphate binding"/>
    <property type="evidence" value="ECO:0007669"/>
    <property type="project" value="InterPro"/>
</dbReference>
<dbReference type="Proteomes" id="UP000183245">
    <property type="component" value="Unassembled WGS sequence"/>
</dbReference>
<accession>A0A1J5IJI7</accession>
<dbReference type="PANTHER" id="PTHR48084">
    <property type="entry name" value="2-OXOGLUTARATE OXIDOREDUCTASE SUBUNIT KORB-RELATED"/>
    <property type="match status" value="1"/>
</dbReference>
<dbReference type="InterPro" id="IPR051457">
    <property type="entry name" value="2-oxoacid:Fd_oxidoreductase"/>
</dbReference>
<keyword evidence="1" id="KW-0560">Oxidoreductase</keyword>
<dbReference type="GO" id="GO:0045333">
    <property type="term" value="P:cellular respiration"/>
    <property type="evidence" value="ECO:0007669"/>
    <property type="project" value="UniProtKB-ARBA"/>
</dbReference>
<sequence length="249" mass="27803">MYQEELKEYLRFSRWPTMWCPGCGLGIMQRVIAEAMKESNLDHTNTTIISGIGCTGRTAGYFNFDSIHGLHGRAVCLAEGVKAVRPDLNVVVVSGDGDIFGIGGNHLLHSSRRNANLKVIVNVNDIYGLTGGQMSPCTPKGVKTVTSPQGSPYDPFNAQGLITSNAHYFYARSSVWHQPHLKKCIKEMMSWHGFALLEVRDYCIENNGRRLGFKNPHEMLMQIKETYKIKSDLQPGQQLAQNELGIMTR</sequence>
<dbReference type="PANTHER" id="PTHR48084:SF1">
    <property type="entry name" value="2-OXOGLUTARATE SYNTHASE SUBUNIT KORB"/>
    <property type="match status" value="1"/>
</dbReference>
<dbReference type="InterPro" id="IPR011766">
    <property type="entry name" value="TPP_enzyme_TPP-bd"/>
</dbReference>
<gene>
    <name evidence="3" type="ORF">AUK40_06760</name>
</gene>
<comment type="caution">
    <text evidence="3">The sequence shown here is derived from an EMBL/GenBank/DDBJ whole genome shotgun (WGS) entry which is preliminary data.</text>
</comment>
<dbReference type="InterPro" id="IPR029061">
    <property type="entry name" value="THDP-binding"/>
</dbReference>
<organism evidence="3 4">
    <name type="scientific">Candidatus Wirthbacteria bacterium CG2_30_54_11</name>
    <dbReference type="NCBI Taxonomy" id="1817892"/>
    <lineage>
        <taxon>Bacteria</taxon>
        <taxon>Candidatus Wirthbacteria</taxon>
    </lineage>
</organism>
<dbReference type="SUPFAM" id="SSF52518">
    <property type="entry name" value="Thiamin diphosphate-binding fold (THDP-binding)"/>
    <property type="match status" value="1"/>
</dbReference>
<feature type="domain" description="Thiamine pyrophosphate enzyme TPP-binding" evidence="2">
    <location>
        <begin position="53"/>
        <end position="199"/>
    </location>
</feature>
<dbReference type="Gene3D" id="3.40.50.970">
    <property type="match status" value="1"/>
</dbReference>
<protein>
    <recommendedName>
        <fullName evidence="2">Thiamine pyrophosphate enzyme TPP-binding domain-containing protein</fullName>
    </recommendedName>
</protein>
<evidence type="ECO:0000313" key="4">
    <source>
        <dbReference type="Proteomes" id="UP000183245"/>
    </source>
</evidence>
<dbReference type="GO" id="GO:0016625">
    <property type="term" value="F:oxidoreductase activity, acting on the aldehyde or oxo group of donors, iron-sulfur protein as acceptor"/>
    <property type="evidence" value="ECO:0007669"/>
    <property type="project" value="UniProtKB-ARBA"/>
</dbReference>
<evidence type="ECO:0000256" key="1">
    <source>
        <dbReference type="ARBA" id="ARBA00023002"/>
    </source>
</evidence>
<dbReference type="STRING" id="1817892.AUK40_06760"/>
<evidence type="ECO:0000259" key="2">
    <source>
        <dbReference type="Pfam" id="PF02775"/>
    </source>
</evidence>
<dbReference type="AlphaFoldDB" id="A0A1J5IJI7"/>
<evidence type="ECO:0000313" key="3">
    <source>
        <dbReference type="EMBL" id="OIP94578.1"/>
    </source>
</evidence>